<gene>
    <name evidence="1" type="ORF">B0H16DRAFT_1784835</name>
</gene>
<sequence>MCSDPADSTHIAAREFRVRIAMHRQSLKHNVGLDIAFSDAVDARTECIDNDWLQGPDSPVAVVSAAAAVTRRLNTRNKPLNVKGKIGMVGSHSPRPGLIMNNHENNLSLPQFQPSGSISEDQTWLKVNVNLWHPEADWCCRTSNNTKMS</sequence>
<dbReference type="EMBL" id="JARKIB010000002">
    <property type="protein sequence ID" value="KAJ7784743.1"/>
    <property type="molecule type" value="Genomic_DNA"/>
</dbReference>
<name>A0AAD7KHH0_9AGAR</name>
<proteinExistence type="predicted"/>
<protein>
    <submittedName>
        <fullName evidence="1">Uncharacterized protein</fullName>
    </submittedName>
</protein>
<organism evidence="1 2">
    <name type="scientific">Mycena metata</name>
    <dbReference type="NCBI Taxonomy" id="1033252"/>
    <lineage>
        <taxon>Eukaryota</taxon>
        <taxon>Fungi</taxon>
        <taxon>Dikarya</taxon>
        <taxon>Basidiomycota</taxon>
        <taxon>Agaricomycotina</taxon>
        <taxon>Agaricomycetes</taxon>
        <taxon>Agaricomycetidae</taxon>
        <taxon>Agaricales</taxon>
        <taxon>Marasmiineae</taxon>
        <taxon>Mycenaceae</taxon>
        <taxon>Mycena</taxon>
    </lineage>
</organism>
<evidence type="ECO:0000313" key="1">
    <source>
        <dbReference type="EMBL" id="KAJ7784743.1"/>
    </source>
</evidence>
<dbReference type="Proteomes" id="UP001215598">
    <property type="component" value="Unassembled WGS sequence"/>
</dbReference>
<comment type="caution">
    <text evidence="1">The sequence shown here is derived from an EMBL/GenBank/DDBJ whole genome shotgun (WGS) entry which is preliminary data.</text>
</comment>
<evidence type="ECO:0000313" key="2">
    <source>
        <dbReference type="Proteomes" id="UP001215598"/>
    </source>
</evidence>
<accession>A0AAD7KHH0</accession>
<keyword evidence="2" id="KW-1185">Reference proteome</keyword>
<dbReference type="AlphaFoldDB" id="A0AAD7KHH0"/>
<reference evidence="1" key="1">
    <citation type="submission" date="2023-03" db="EMBL/GenBank/DDBJ databases">
        <title>Massive genome expansion in bonnet fungi (Mycena s.s.) driven by repeated elements and novel gene families across ecological guilds.</title>
        <authorList>
            <consortium name="Lawrence Berkeley National Laboratory"/>
            <person name="Harder C.B."/>
            <person name="Miyauchi S."/>
            <person name="Viragh M."/>
            <person name="Kuo A."/>
            <person name="Thoen E."/>
            <person name="Andreopoulos B."/>
            <person name="Lu D."/>
            <person name="Skrede I."/>
            <person name="Drula E."/>
            <person name="Henrissat B."/>
            <person name="Morin E."/>
            <person name="Kohler A."/>
            <person name="Barry K."/>
            <person name="LaButti K."/>
            <person name="Morin E."/>
            <person name="Salamov A."/>
            <person name="Lipzen A."/>
            <person name="Mereny Z."/>
            <person name="Hegedus B."/>
            <person name="Baldrian P."/>
            <person name="Stursova M."/>
            <person name="Weitz H."/>
            <person name="Taylor A."/>
            <person name="Grigoriev I.V."/>
            <person name="Nagy L.G."/>
            <person name="Martin F."/>
            <person name="Kauserud H."/>
        </authorList>
    </citation>
    <scope>NUCLEOTIDE SEQUENCE</scope>
    <source>
        <strain evidence="1">CBHHK182m</strain>
    </source>
</reference>